<keyword evidence="5" id="KW-0547">Nucleotide-binding</keyword>
<evidence type="ECO:0000256" key="9">
    <source>
        <dbReference type="SAM" id="Phobius"/>
    </source>
</evidence>
<keyword evidence="9" id="KW-1133">Transmembrane helix</keyword>
<keyword evidence="3" id="KW-0597">Phosphoprotein</keyword>
<dbReference type="KEGG" id="spir:CWM47_04535"/>
<keyword evidence="9" id="KW-0472">Membrane</keyword>
<dbReference type="PANTHER" id="PTHR41523:SF8">
    <property type="entry name" value="ETHYLENE RESPONSE SENSOR PROTEIN"/>
    <property type="match status" value="1"/>
</dbReference>
<dbReference type="Pfam" id="PF07568">
    <property type="entry name" value="HisKA_2"/>
    <property type="match status" value="1"/>
</dbReference>
<evidence type="ECO:0000256" key="7">
    <source>
        <dbReference type="ARBA" id="ARBA00022840"/>
    </source>
</evidence>
<dbReference type="InterPro" id="IPR011990">
    <property type="entry name" value="TPR-like_helical_dom_sf"/>
</dbReference>
<accession>A0A2K8YU39</accession>
<evidence type="ECO:0000256" key="1">
    <source>
        <dbReference type="ARBA" id="ARBA00000085"/>
    </source>
</evidence>
<reference evidence="11 12" key="1">
    <citation type="submission" date="2017-11" db="EMBL/GenBank/DDBJ databases">
        <title>Taxonomic description and genome sequences of Spirosoma HA7 sp. nov., isolated from pollen microhabitat of Corylus avellana.</title>
        <authorList>
            <person name="Ambika Manirajan B."/>
            <person name="Suarez C."/>
            <person name="Ratering S."/>
            <person name="Geissler-Plaum R."/>
            <person name="Cardinale M."/>
            <person name="Sylvia S."/>
        </authorList>
    </citation>
    <scope>NUCLEOTIDE SEQUENCE [LARGE SCALE GENOMIC DNA]</scope>
    <source>
        <strain evidence="11 12">HA7</strain>
    </source>
</reference>
<keyword evidence="4" id="KW-0808">Transferase</keyword>
<dbReference type="InterPro" id="IPR011495">
    <property type="entry name" value="Sig_transdc_His_kin_sub2_dim/P"/>
</dbReference>
<dbReference type="PANTHER" id="PTHR41523">
    <property type="entry name" value="TWO-COMPONENT SYSTEM SENSOR PROTEIN"/>
    <property type="match status" value="1"/>
</dbReference>
<feature type="transmembrane region" description="Helical" evidence="9">
    <location>
        <begin position="88"/>
        <end position="107"/>
    </location>
</feature>
<evidence type="ECO:0000256" key="5">
    <source>
        <dbReference type="ARBA" id="ARBA00022741"/>
    </source>
</evidence>
<dbReference type="OrthoDB" id="9767435at2"/>
<dbReference type="EMBL" id="CP025096">
    <property type="protein sequence ID" value="AUD01147.1"/>
    <property type="molecule type" value="Genomic_DNA"/>
</dbReference>
<protein>
    <recommendedName>
        <fullName evidence="2">histidine kinase</fullName>
        <ecNumber evidence="2">2.7.13.3</ecNumber>
    </recommendedName>
</protein>
<evidence type="ECO:0000256" key="3">
    <source>
        <dbReference type="ARBA" id="ARBA00022553"/>
    </source>
</evidence>
<dbReference type="GO" id="GO:0005524">
    <property type="term" value="F:ATP binding"/>
    <property type="evidence" value="ECO:0007669"/>
    <property type="project" value="UniProtKB-KW"/>
</dbReference>
<keyword evidence="12" id="KW-1185">Reference proteome</keyword>
<gene>
    <name evidence="11" type="ORF">CWM47_04535</name>
</gene>
<keyword evidence="7" id="KW-0067">ATP-binding</keyword>
<dbReference type="Gene3D" id="3.30.565.10">
    <property type="entry name" value="Histidine kinase-like ATPase, C-terminal domain"/>
    <property type="match status" value="1"/>
</dbReference>
<evidence type="ECO:0000256" key="8">
    <source>
        <dbReference type="SAM" id="Coils"/>
    </source>
</evidence>
<sequence>MKLIAKSDNRQSSKGLPEVVLSDRAMHWLLFKYLCNCFVGFYPTPTPPLEIRGGAQAYHFFSPSPYFKGRGWGGVNYRNTYGDFLKRLVPCFGLLAGLVLTGLSSWGQNINRQMVNQYLTQLASNPNDTSRINALIALGKFHVLKYGEVKPDLDSAKGYLNQAKALSTKLHLTSKRHAAETMLVVAHMELRDTTVGNLLFTELINDCKRTNDRNGQADALSRFGACSVFTTKNFPVVLACYAQAASLYHSLGNYEAEIYILREIAAFHTNQGKLDVGNNEFINVLNRYKAIQYPKLHYTYSWLSYINRLKGNYGKALGYSFLCLESMNRTQDTLLAATFYGDVAQIYWELGKQQQAISWYKKALQKWRQEKHADLPMYNVASIIARDMTAHYKAPEAINLLNTLVREIPPINKVQKGCIAQSLANSYKALHQPELAERYYLEAIDWYEKSHQNTEMSQKVQAEVGQFYLEQQDSRKAGLFLEKSLAFIPQKHALSTVKDIHYMLFKVDSAQGKYLSAIHHFRLHKTLNDSLFNETKAKQIAQLEIQYETKENKHNISLLRKESNLQATELKQARTIRNTILICSILLLCLLGLSYNRYRLKQKSNQLLETKQREINQKNQALETLLSAQQQLLTEKEWMLKEIHHRVKNNLQIITSLLHSQGVFLTDQAAQSAIRESQNRVHAMALIHQKLYQSDQLTAIPMAGYVTEIVDYLIQSFDREDTVRKQISLAPIDLDVTLAVPLGLIINEIVTNSLKHAFPFNQSGIIGVDLIKLDSQTYQLTVSDNGIGLPADINPNHSQTLGMSLIWGLSKQLGGRLQINHDDGVQISLTFTEEKIVKEMVGRD</sequence>
<dbReference type="RefSeq" id="WP_100986621.1">
    <property type="nucleotide sequence ID" value="NZ_CP025096.1"/>
</dbReference>
<evidence type="ECO:0000256" key="2">
    <source>
        <dbReference type="ARBA" id="ARBA00012438"/>
    </source>
</evidence>
<evidence type="ECO:0000313" key="11">
    <source>
        <dbReference type="EMBL" id="AUD01147.1"/>
    </source>
</evidence>
<evidence type="ECO:0000259" key="10">
    <source>
        <dbReference type="SMART" id="SM00387"/>
    </source>
</evidence>
<dbReference type="Gene3D" id="1.25.40.10">
    <property type="entry name" value="Tetratricopeptide repeat domain"/>
    <property type="match status" value="2"/>
</dbReference>
<organism evidence="11 12">
    <name type="scientific">Spirosoma pollinicola</name>
    <dbReference type="NCBI Taxonomy" id="2057025"/>
    <lineage>
        <taxon>Bacteria</taxon>
        <taxon>Pseudomonadati</taxon>
        <taxon>Bacteroidota</taxon>
        <taxon>Cytophagia</taxon>
        <taxon>Cytophagales</taxon>
        <taxon>Cytophagaceae</taxon>
        <taxon>Spirosoma</taxon>
    </lineage>
</organism>
<keyword evidence="9" id="KW-0812">Transmembrane</keyword>
<dbReference type="Gene3D" id="3.30.450.20">
    <property type="entry name" value="PAS domain"/>
    <property type="match status" value="1"/>
</dbReference>
<dbReference type="Pfam" id="PF13181">
    <property type="entry name" value="TPR_8"/>
    <property type="match status" value="1"/>
</dbReference>
<dbReference type="AlphaFoldDB" id="A0A2K8YU39"/>
<proteinExistence type="predicted"/>
<dbReference type="SUPFAM" id="SSF55874">
    <property type="entry name" value="ATPase domain of HSP90 chaperone/DNA topoisomerase II/histidine kinase"/>
    <property type="match status" value="1"/>
</dbReference>
<dbReference type="SMART" id="SM00387">
    <property type="entry name" value="HATPase_c"/>
    <property type="match status" value="1"/>
</dbReference>
<dbReference type="Pfam" id="PF02518">
    <property type="entry name" value="HATPase_c"/>
    <property type="match status" value="1"/>
</dbReference>
<dbReference type="Proteomes" id="UP000232883">
    <property type="component" value="Chromosome"/>
</dbReference>
<comment type="catalytic activity">
    <reaction evidence="1">
        <text>ATP + protein L-histidine = ADP + protein N-phospho-L-histidine.</text>
        <dbReference type="EC" id="2.7.13.3"/>
    </reaction>
</comment>
<dbReference type="GO" id="GO:0004673">
    <property type="term" value="F:protein histidine kinase activity"/>
    <property type="evidence" value="ECO:0007669"/>
    <property type="project" value="UniProtKB-EC"/>
</dbReference>
<evidence type="ECO:0000313" key="12">
    <source>
        <dbReference type="Proteomes" id="UP000232883"/>
    </source>
</evidence>
<dbReference type="SUPFAM" id="SSF48452">
    <property type="entry name" value="TPR-like"/>
    <property type="match status" value="2"/>
</dbReference>
<dbReference type="InterPro" id="IPR003594">
    <property type="entry name" value="HATPase_dom"/>
</dbReference>
<evidence type="ECO:0000256" key="4">
    <source>
        <dbReference type="ARBA" id="ARBA00022679"/>
    </source>
</evidence>
<keyword evidence="6 11" id="KW-0418">Kinase</keyword>
<dbReference type="EC" id="2.7.13.3" evidence="2"/>
<dbReference type="InterPro" id="IPR019734">
    <property type="entry name" value="TPR_rpt"/>
</dbReference>
<keyword evidence="8" id="KW-0175">Coiled coil</keyword>
<name>A0A2K8YU39_9BACT</name>
<dbReference type="InterPro" id="IPR036890">
    <property type="entry name" value="HATPase_C_sf"/>
</dbReference>
<dbReference type="SMART" id="SM00028">
    <property type="entry name" value="TPR"/>
    <property type="match status" value="2"/>
</dbReference>
<feature type="coiled-coil region" evidence="8">
    <location>
        <begin position="601"/>
        <end position="631"/>
    </location>
</feature>
<evidence type="ECO:0000256" key="6">
    <source>
        <dbReference type="ARBA" id="ARBA00022777"/>
    </source>
</evidence>
<feature type="domain" description="Histidine kinase/HSP90-like ATPase" evidence="10">
    <location>
        <begin position="737"/>
        <end position="835"/>
    </location>
</feature>